<dbReference type="InterPro" id="IPR002893">
    <property type="entry name" value="Znf_MYND"/>
</dbReference>
<accession>A0A7M7IXE2</accession>
<keyword evidence="3" id="KW-0862">Zinc</keyword>
<dbReference type="RefSeq" id="XP_022643888.1">
    <property type="nucleotide sequence ID" value="XM_022788153.1"/>
</dbReference>
<keyword evidence="1" id="KW-0479">Metal-binding</keyword>
<dbReference type="AlphaFoldDB" id="A0A7M7IXE2"/>
<evidence type="ECO:0000256" key="4">
    <source>
        <dbReference type="PROSITE-ProRule" id="PRU00134"/>
    </source>
</evidence>
<dbReference type="EnsemblMetazoa" id="XM_022788153">
    <property type="protein sequence ID" value="XP_022643888"/>
    <property type="gene ID" value="LOC111243089"/>
</dbReference>
<keyword evidence="7" id="KW-1185">Reference proteome</keyword>
<dbReference type="OMA" id="CNDECKN"/>
<dbReference type="InterPro" id="IPR046341">
    <property type="entry name" value="SET_dom_sf"/>
</dbReference>
<evidence type="ECO:0000259" key="5">
    <source>
        <dbReference type="PROSITE" id="PS50865"/>
    </source>
</evidence>
<dbReference type="PANTHER" id="PTHR12197">
    <property type="entry name" value="HISTONE-LYSINE N-METHYLTRANSFERASE SMYD"/>
    <property type="match status" value="1"/>
</dbReference>
<dbReference type="Proteomes" id="UP000594260">
    <property type="component" value="Unplaced"/>
</dbReference>
<dbReference type="GO" id="GO:0005634">
    <property type="term" value="C:nucleus"/>
    <property type="evidence" value="ECO:0007669"/>
    <property type="project" value="TreeGrafter"/>
</dbReference>
<dbReference type="OrthoDB" id="265717at2759"/>
<dbReference type="InterPro" id="IPR050869">
    <property type="entry name" value="H3K4_H4K5_MeTrfase"/>
</dbReference>
<dbReference type="Gene3D" id="6.10.140.2220">
    <property type="match status" value="1"/>
</dbReference>
<dbReference type="GeneID" id="111243089"/>
<dbReference type="GO" id="GO:0008270">
    <property type="term" value="F:zinc ion binding"/>
    <property type="evidence" value="ECO:0007669"/>
    <property type="project" value="UniProtKB-KW"/>
</dbReference>
<dbReference type="InParanoid" id="A0A7M7IXE2"/>
<evidence type="ECO:0000313" key="7">
    <source>
        <dbReference type="Proteomes" id="UP000594260"/>
    </source>
</evidence>
<dbReference type="Gene3D" id="1.10.220.160">
    <property type="match status" value="1"/>
</dbReference>
<name>A0A7M7IXE2_VARDE</name>
<sequence length="410" mass="46778">MMPYIYRAGDVIHEDLPYAVAVNLENAAYICSYCYASDAEMKCTGCEKLVYCNDECKNQDAVDHNLECNILLNCDELPDEELRLVIRALDKYVRERDNPTVGDFFGSKRTMDDLVSHIDDLNSTDLEEVNARTSELLALLEGRLDVGHSQVLKMLMKCRINRYCLINHNEPTFSTRGQVVYLGASAIDHSCVIDETYTYLFDGRRIILRALTDFTLDDPKNLRIHYLSSQLPYDQRRSMTLDTYFFVCSCEKCVAQARCVEQDPELKELADQASSEVDALYQSTLTTSEWYNEGMAILEKFFEKIPDDFALFWLLTQLQNQAIEQGFLEASLTHGANALRSANTVLSMEPILFNLCLAMAKLGWNKRNDKCYETFVEGTKLASKLFTVSHGSKHSITETLQSFKDGTYFD</sequence>
<keyword evidence="2 4" id="KW-0863">Zinc-finger</keyword>
<dbReference type="KEGG" id="vde:111243089"/>
<dbReference type="Gene3D" id="2.170.270.10">
    <property type="entry name" value="SET domain"/>
    <property type="match status" value="1"/>
</dbReference>
<evidence type="ECO:0000256" key="3">
    <source>
        <dbReference type="ARBA" id="ARBA00022833"/>
    </source>
</evidence>
<evidence type="ECO:0000313" key="6">
    <source>
        <dbReference type="EnsemblMetazoa" id="XP_022643888"/>
    </source>
</evidence>
<evidence type="ECO:0000256" key="1">
    <source>
        <dbReference type="ARBA" id="ARBA00022723"/>
    </source>
</evidence>
<reference evidence="6" key="1">
    <citation type="submission" date="2021-01" db="UniProtKB">
        <authorList>
            <consortium name="EnsemblMetazoa"/>
        </authorList>
    </citation>
    <scope>IDENTIFICATION</scope>
</reference>
<proteinExistence type="predicted"/>
<evidence type="ECO:0000256" key="2">
    <source>
        <dbReference type="ARBA" id="ARBA00022771"/>
    </source>
</evidence>
<feature type="domain" description="MYND-type" evidence="5">
    <location>
        <begin position="31"/>
        <end position="68"/>
    </location>
</feature>
<protein>
    <recommendedName>
        <fullName evidence="5">MYND-type domain-containing protein</fullName>
    </recommendedName>
</protein>
<dbReference type="PANTHER" id="PTHR12197:SF251">
    <property type="entry name" value="EG:BACR7C10.4 PROTEIN"/>
    <property type="match status" value="1"/>
</dbReference>
<dbReference type="PROSITE" id="PS01360">
    <property type="entry name" value="ZF_MYND_1"/>
    <property type="match status" value="1"/>
</dbReference>
<organism evidence="6 7">
    <name type="scientific">Varroa destructor</name>
    <name type="common">Honeybee mite</name>
    <dbReference type="NCBI Taxonomy" id="109461"/>
    <lineage>
        <taxon>Eukaryota</taxon>
        <taxon>Metazoa</taxon>
        <taxon>Ecdysozoa</taxon>
        <taxon>Arthropoda</taxon>
        <taxon>Chelicerata</taxon>
        <taxon>Arachnida</taxon>
        <taxon>Acari</taxon>
        <taxon>Parasitiformes</taxon>
        <taxon>Mesostigmata</taxon>
        <taxon>Gamasina</taxon>
        <taxon>Dermanyssoidea</taxon>
        <taxon>Varroidae</taxon>
        <taxon>Varroa</taxon>
    </lineage>
</organism>
<dbReference type="PROSITE" id="PS50865">
    <property type="entry name" value="ZF_MYND_2"/>
    <property type="match status" value="1"/>
</dbReference>
<dbReference type="SUPFAM" id="SSF144232">
    <property type="entry name" value="HIT/MYND zinc finger-like"/>
    <property type="match status" value="1"/>
</dbReference>